<reference evidence="2" key="2">
    <citation type="submission" date="2025-09" db="UniProtKB">
        <authorList>
            <consortium name="Ensembl"/>
        </authorList>
    </citation>
    <scope>IDENTIFICATION</scope>
</reference>
<evidence type="ECO:0000256" key="1">
    <source>
        <dbReference type="SAM" id="MobiDB-lite"/>
    </source>
</evidence>
<reference evidence="2" key="1">
    <citation type="submission" date="2025-08" db="UniProtKB">
        <authorList>
            <consortium name="Ensembl"/>
        </authorList>
    </citation>
    <scope>IDENTIFICATION</scope>
</reference>
<dbReference type="Ensembl" id="ENSLLTT00000019463.1">
    <property type="protein sequence ID" value="ENSLLTP00000018769.1"/>
    <property type="gene ID" value="ENSLLTG00000014169.1"/>
</dbReference>
<evidence type="ECO:0000313" key="2">
    <source>
        <dbReference type="Ensembl" id="ENSLLTP00000018769.1"/>
    </source>
</evidence>
<accession>A0A8C5SPF8</accession>
<proteinExistence type="predicted"/>
<protein>
    <submittedName>
        <fullName evidence="2">Uncharacterized protein</fullName>
    </submittedName>
</protein>
<evidence type="ECO:0000313" key="3">
    <source>
        <dbReference type="Proteomes" id="UP000694406"/>
    </source>
</evidence>
<sequence length="157" mass="17307">VRDSGQALNEKLQGGAPQCPSTARRMKLSCRASGSEVELPTNYRLERIFNCRLSRAKRGVENAFGNAGPTVPVLLTTSSIVRDIERSWKVCLYPCTIACAPYHSVCRTRLVDSMLRVRHQGGWTLQPYALTGAYLSQLLHIQQVSCPSQGSCIPQLS</sequence>
<feature type="region of interest" description="Disordered" evidence="1">
    <location>
        <begin position="1"/>
        <end position="20"/>
    </location>
</feature>
<dbReference type="Proteomes" id="UP000694406">
    <property type="component" value="Unplaced"/>
</dbReference>
<dbReference type="AlphaFoldDB" id="A0A8C5SPF8"/>
<keyword evidence="3" id="KW-1185">Reference proteome</keyword>
<name>A0A8C5SPF8_LATLA</name>
<organism evidence="2 3">
    <name type="scientific">Laticauda laticaudata</name>
    <name type="common">Blue-ringed sea krait</name>
    <name type="synonym">Blue-lipped sea krait</name>
    <dbReference type="NCBI Taxonomy" id="8630"/>
    <lineage>
        <taxon>Eukaryota</taxon>
        <taxon>Metazoa</taxon>
        <taxon>Chordata</taxon>
        <taxon>Craniata</taxon>
        <taxon>Vertebrata</taxon>
        <taxon>Euteleostomi</taxon>
        <taxon>Lepidosauria</taxon>
        <taxon>Squamata</taxon>
        <taxon>Bifurcata</taxon>
        <taxon>Unidentata</taxon>
        <taxon>Episquamata</taxon>
        <taxon>Toxicofera</taxon>
        <taxon>Serpentes</taxon>
        <taxon>Colubroidea</taxon>
        <taxon>Elapidae</taxon>
        <taxon>Laticaudinae</taxon>
        <taxon>Laticauda</taxon>
    </lineage>
</organism>